<accession>A0A163MJF4</accession>
<dbReference type="Pfam" id="PF05742">
    <property type="entry name" value="TANGO2"/>
    <property type="match status" value="1"/>
</dbReference>
<dbReference type="OrthoDB" id="191601at2759"/>
<dbReference type="Proteomes" id="UP000078561">
    <property type="component" value="Unassembled WGS sequence"/>
</dbReference>
<evidence type="ECO:0000313" key="1">
    <source>
        <dbReference type="EMBL" id="SAM05559.1"/>
    </source>
</evidence>
<dbReference type="PANTHER" id="PTHR17985">
    <property type="entry name" value="SER/THR-RICH PROTEIN T10 IN DGCR REGION"/>
    <property type="match status" value="1"/>
</dbReference>
<organism evidence="1">
    <name type="scientific">Absidia glauca</name>
    <name type="common">Pin mould</name>
    <dbReference type="NCBI Taxonomy" id="4829"/>
    <lineage>
        <taxon>Eukaryota</taxon>
        <taxon>Fungi</taxon>
        <taxon>Fungi incertae sedis</taxon>
        <taxon>Mucoromycota</taxon>
        <taxon>Mucoromycotina</taxon>
        <taxon>Mucoromycetes</taxon>
        <taxon>Mucorales</taxon>
        <taxon>Cunninghamellaceae</taxon>
        <taxon>Absidia</taxon>
    </lineage>
</organism>
<dbReference type="EMBL" id="LT554468">
    <property type="protein sequence ID" value="SAM05559.1"/>
    <property type="molecule type" value="Genomic_DNA"/>
</dbReference>
<evidence type="ECO:0008006" key="3">
    <source>
        <dbReference type="Google" id="ProtNLM"/>
    </source>
</evidence>
<dbReference type="AlphaFoldDB" id="A0A163MJF4"/>
<keyword evidence="2" id="KW-1185">Reference proteome</keyword>
<dbReference type="GO" id="GO:0009306">
    <property type="term" value="P:protein secretion"/>
    <property type="evidence" value="ECO:0007669"/>
    <property type="project" value="TreeGrafter"/>
</dbReference>
<dbReference type="PANTHER" id="PTHR17985:SF8">
    <property type="entry name" value="TRANSPORT AND GOLGI ORGANIZATION PROTEIN 2 HOMOLOG"/>
    <property type="match status" value="1"/>
</dbReference>
<evidence type="ECO:0000313" key="2">
    <source>
        <dbReference type="Proteomes" id="UP000078561"/>
    </source>
</evidence>
<sequence>MCILFWTVDNHPTYKFVFAGNRDEFLGRSTQPAHVWPADLSNDSDNGTEDNEGSFAAKVIGGTDLDKDASAHNGTWLGITTDGRLAALTNFRETKFDGRLSRGILVRDFLLGTKTTAHDYLDHLKTNANEYGGFSLICFDLSNPTDMAYFSNRDKDDRVQPLAKGKIYGLSNSVLADPWTKVEQGQDHLDTLLKDDTLTKNQLIERLFQLLRMTEPITNTDDVAHLMAAFKKRIFIPKVNGKPLGNGASYGTRTSTVILVDKDDKVTFVERDWYELDDSGSYRECNPPPNRLFSFQLHSNQIDITE</sequence>
<dbReference type="InParanoid" id="A0A163MJF4"/>
<name>A0A163MJF4_ABSGL</name>
<reference evidence="1" key="1">
    <citation type="submission" date="2016-04" db="EMBL/GenBank/DDBJ databases">
        <authorList>
            <person name="Evans L.H."/>
            <person name="Alamgir A."/>
            <person name="Owens N."/>
            <person name="Weber N.D."/>
            <person name="Virtaneva K."/>
            <person name="Barbian K."/>
            <person name="Babar A."/>
            <person name="Rosenke K."/>
        </authorList>
    </citation>
    <scope>NUCLEOTIDE SEQUENCE [LARGE SCALE GENOMIC DNA]</scope>
    <source>
        <strain evidence="1">CBS 101.48</strain>
    </source>
</reference>
<dbReference type="GO" id="GO:0007030">
    <property type="term" value="P:Golgi organization"/>
    <property type="evidence" value="ECO:0007669"/>
    <property type="project" value="TreeGrafter"/>
</dbReference>
<dbReference type="STRING" id="4829.A0A163MJF4"/>
<proteinExistence type="predicted"/>
<gene>
    <name evidence="1" type="primary">ABSGL_11434.1 scaffold 12295</name>
</gene>
<protein>
    <recommendedName>
        <fullName evidence="3">Transport and Golgi organization protein 2</fullName>
    </recommendedName>
</protein>
<dbReference type="OMA" id="FAWRPGH"/>
<dbReference type="GO" id="GO:0005794">
    <property type="term" value="C:Golgi apparatus"/>
    <property type="evidence" value="ECO:0007669"/>
    <property type="project" value="TreeGrafter"/>
</dbReference>
<dbReference type="InterPro" id="IPR008551">
    <property type="entry name" value="TANGO2"/>
</dbReference>